<dbReference type="GO" id="GO:0030272">
    <property type="term" value="F:5-formyltetrahydrofolate cyclo-ligase activity"/>
    <property type="evidence" value="ECO:0007669"/>
    <property type="project" value="UniProtKB-EC"/>
</dbReference>
<feature type="binding site" evidence="4">
    <location>
        <begin position="116"/>
        <end position="124"/>
    </location>
    <ligand>
        <name>ATP</name>
        <dbReference type="ChEBI" id="CHEBI:30616"/>
    </ligand>
</feature>
<feature type="binding site" evidence="4">
    <location>
        <begin position="3"/>
        <end position="7"/>
    </location>
    <ligand>
        <name>ATP</name>
        <dbReference type="ChEBI" id="CHEBI:30616"/>
    </ligand>
</feature>
<reference evidence="6" key="2">
    <citation type="journal article" date="2021" name="PeerJ">
        <title>Extensive microbial diversity within the chicken gut microbiome revealed by metagenomics and culture.</title>
        <authorList>
            <person name="Gilroy R."/>
            <person name="Ravi A."/>
            <person name="Getino M."/>
            <person name="Pursley I."/>
            <person name="Horton D.L."/>
            <person name="Alikhan N.F."/>
            <person name="Baker D."/>
            <person name="Gharbi K."/>
            <person name="Hall N."/>
            <person name="Watson M."/>
            <person name="Adriaenssens E.M."/>
            <person name="Foster-Nyarko E."/>
            <person name="Jarju S."/>
            <person name="Secka A."/>
            <person name="Antonio M."/>
            <person name="Oren A."/>
            <person name="Chaudhuri R.R."/>
            <person name="La Ragione R."/>
            <person name="Hildebrand F."/>
            <person name="Pallen M.J."/>
        </authorList>
    </citation>
    <scope>NUCLEOTIDE SEQUENCE</scope>
    <source>
        <strain evidence="6">7293</strain>
    </source>
</reference>
<evidence type="ECO:0000256" key="2">
    <source>
        <dbReference type="ARBA" id="ARBA00022741"/>
    </source>
</evidence>
<comment type="caution">
    <text evidence="6">The sequence shown here is derived from an EMBL/GenBank/DDBJ whole genome shotgun (WGS) entry which is preliminary data.</text>
</comment>
<dbReference type="EC" id="6.3.3.2" evidence="5"/>
<dbReference type="Gene3D" id="3.40.50.10420">
    <property type="entry name" value="NagB/RpiA/CoA transferase-like"/>
    <property type="match status" value="1"/>
</dbReference>
<keyword evidence="2 4" id="KW-0547">Nucleotide-binding</keyword>
<dbReference type="EMBL" id="JADIMT010000052">
    <property type="protein sequence ID" value="MBO8436129.1"/>
    <property type="molecule type" value="Genomic_DNA"/>
</dbReference>
<dbReference type="GO" id="GO:0005524">
    <property type="term" value="F:ATP binding"/>
    <property type="evidence" value="ECO:0007669"/>
    <property type="project" value="UniProtKB-KW"/>
</dbReference>
<keyword evidence="5" id="KW-0460">Magnesium</keyword>
<evidence type="ECO:0000313" key="7">
    <source>
        <dbReference type="Proteomes" id="UP000823615"/>
    </source>
</evidence>
<dbReference type="AlphaFoldDB" id="A0A9D9H505"/>
<dbReference type="GO" id="GO:0035999">
    <property type="term" value="P:tetrahydrofolate interconversion"/>
    <property type="evidence" value="ECO:0007669"/>
    <property type="project" value="TreeGrafter"/>
</dbReference>
<dbReference type="PIRSF" id="PIRSF006806">
    <property type="entry name" value="FTHF_cligase"/>
    <property type="match status" value="1"/>
</dbReference>
<organism evidence="6 7">
    <name type="scientific">Candidatus Ornithospirochaeta stercoripullorum</name>
    <dbReference type="NCBI Taxonomy" id="2840899"/>
    <lineage>
        <taxon>Bacteria</taxon>
        <taxon>Pseudomonadati</taxon>
        <taxon>Spirochaetota</taxon>
        <taxon>Spirochaetia</taxon>
        <taxon>Spirochaetales</taxon>
        <taxon>Spirochaetaceae</taxon>
        <taxon>Spirochaetaceae incertae sedis</taxon>
        <taxon>Candidatus Ornithospirochaeta</taxon>
    </lineage>
</organism>
<accession>A0A9D9H505</accession>
<sequence>MSRNELREELKRKIKVFNGKKEESEMIVSLIRSSSQWQNAETILAFSPLPSEVDITPLLSDKRVLLPYIENNKMEFARAEDMKLSSMGFLEPKHIKSEYGSALMLVPMLGFNGLYRLGRGGGYYDKYIHENRSRLITWGIAFSISECPEFKPEGWDEELDRIISIADGNPASQA</sequence>
<dbReference type="Proteomes" id="UP000823615">
    <property type="component" value="Unassembled WGS sequence"/>
</dbReference>
<feature type="binding site" evidence="4">
    <location>
        <position position="52"/>
    </location>
    <ligand>
        <name>substrate</name>
    </ligand>
</feature>
<dbReference type="PANTHER" id="PTHR23407">
    <property type="entry name" value="ATPASE INHIBITOR/5-FORMYLTETRAHYDROFOLATE CYCLO-LIGASE"/>
    <property type="match status" value="1"/>
</dbReference>
<reference evidence="6" key="1">
    <citation type="submission" date="2020-10" db="EMBL/GenBank/DDBJ databases">
        <authorList>
            <person name="Gilroy R."/>
        </authorList>
    </citation>
    <scope>NUCLEOTIDE SEQUENCE</scope>
    <source>
        <strain evidence="6">7293</strain>
    </source>
</reference>
<evidence type="ECO:0000256" key="3">
    <source>
        <dbReference type="ARBA" id="ARBA00022840"/>
    </source>
</evidence>
<proteinExistence type="inferred from homology"/>
<evidence type="ECO:0000256" key="1">
    <source>
        <dbReference type="ARBA" id="ARBA00010638"/>
    </source>
</evidence>
<dbReference type="InterPro" id="IPR024185">
    <property type="entry name" value="FTHF_cligase-like_sf"/>
</dbReference>
<gene>
    <name evidence="6" type="ORF">IAA97_04040</name>
</gene>
<comment type="catalytic activity">
    <reaction evidence="5">
        <text>(6S)-5-formyl-5,6,7,8-tetrahydrofolate + ATP = (6R)-5,10-methenyltetrahydrofolate + ADP + phosphate</text>
        <dbReference type="Rhea" id="RHEA:10488"/>
        <dbReference type="ChEBI" id="CHEBI:30616"/>
        <dbReference type="ChEBI" id="CHEBI:43474"/>
        <dbReference type="ChEBI" id="CHEBI:57455"/>
        <dbReference type="ChEBI" id="CHEBI:57457"/>
        <dbReference type="ChEBI" id="CHEBI:456216"/>
        <dbReference type="EC" id="6.3.3.2"/>
    </reaction>
</comment>
<comment type="cofactor">
    <cofactor evidence="5">
        <name>Mg(2+)</name>
        <dbReference type="ChEBI" id="CHEBI:18420"/>
    </cofactor>
</comment>
<dbReference type="Pfam" id="PF01812">
    <property type="entry name" value="5-FTHF_cyc-lig"/>
    <property type="match status" value="1"/>
</dbReference>
<dbReference type="NCBIfam" id="TIGR02727">
    <property type="entry name" value="MTHFS_bact"/>
    <property type="match status" value="1"/>
</dbReference>
<protein>
    <recommendedName>
        <fullName evidence="5">5-formyltetrahydrofolate cyclo-ligase</fullName>
        <ecNumber evidence="5">6.3.3.2</ecNumber>
    </recommendedName>
</protein>
<dbReference type="GO" id="GO:0046872">
    <property type="term" value="F:metal ion binding"/>
    <property type="evidence" value="ECO:0007669"/>
    <property type="project" value="UniProtKB-KW"/>
</dbReference>
<dbReference type="GO" id="GO:0009396">
    <property type="term" value="P:folic acid-containing compound biosynthetic process"/>
    <property type="evidence" value="ECO:0007669"/>
    <property type="project" value="TreeGrafter"/>
</dbReference>
<name>A0A9D9H505_9SPIO</name>
<dbReference type="InterPro" id="IPR002698">
    <property type="entry name" value="FTHF_cligase"/>
</dbReference>
<evidence type="ECO:0000256" key="4">
    <source>
        <dbReference type="PIRSR" id="PIRSR006806-1"/>
    </source>
</evidence>
<evidence type="ECO:0000256" key="5">
    <source>
        <dbReference type="RuleBase" id="RU361279"/>
    </source>
</evidence>
<keyword evidence="5" id="KW-0479">Metal-binding</keyword>
<comment type="similarity">
    <text evidence="1 5">Belongs to the 5-formyltetrahydrofolate cyclo-ligase family.</text>
</comment>
<evidence type="ECO:0000313" key="6">
    <source>
        <dbReference type="EMBL" id="MBO8436129.1"/>
    </source>
</evidence>
<keyword evidence="3 4" id="KW-0067">ATP-binding</keyword>
<keyword evidence="6" id="KW-0436">Ligase</keyword>
<dbReference type="InterPro" id="IPR037171">
    <property type="entry name" value="NagB/RpiA_transferase-like"/>
</dbReference>
<dbReference type="SUPFAM" id="SSF100950">
    <property type="entry name" value="NagB/RpiA/CoA transferase-like"/>
    <property type="match status" value="1"/>
</dbReference>
<dbReference type="PANTHER" id="PTHR23407:SF1">
    <property type="entry name" value="5-FORMYLTETRAHYDROFOLATE CYCLO-LIGASE"/>
    <property type="match status" value="1"/>
</dbReference>